<dbReference type="EMBL" id="AKHW03001628">
    <property type="protein sequence ID" value="KYO41609.1"/>
    <property type="molecule type" value="Genomic_DNA"/>
</dbReference>
<dbReference type="InterPro" id="IPR032675">
    <property type="entry name" value="LRR_dom_sf"/>
</dbReference>
<dbReference type="SUPFAM" id="SSF52047">
    <property type="entry name" value="RNI-like"/>
    <property type="match status" value="1"/>
</dbReference>
<sequence length="469" mass="52718">MGGEVSQRQRLCCRLGQDTGASVIEEDKSLGSSLVLIDTTNLLIQFYAGDDAVDVSIEVFTLINLRDAAAKLREGKEELEQNEKTPKMPVKVPKETIFQRLLKGCYKEEPKPSPIYPLCQALKDSNCKLKKLQLHWCELTEASWEDLATVFSHWSLIDLDLCRTFMKDCVIRQLCEWMKHPNCKLQRLGQVSLDFSAFIKSPAYMSLYSTTDREQRLRNCGLEAVGCEYLSSALSTSQTLTELDLRWVNLEDGGVCLLCEGVKHPNCKLKKLSLLQTWDTSQTLTELDLQWNNLEDGGVRLLCEGLKDPNCKLQKLRLYHCGLKAVGCEYLSSALSTSQTLTEFVLDTKKLEDGGVRLLCEGLKHPNCKLQKLCLGHCGLKVADFENLSSALSTSPNLTELKLCETQLEDSGLRLLCEGLKHPECKLKKITLKGVSGSKEMQLEMDAVKERKPDLVIEEEQNGVNCHYV</sequence>
<dbReference type="PROSITE" id="PS50824">
    <property type="entry name" value="DAPIN"/>
    <property type="match status" value="1"/>
</dbReference>
<evidence type="ECO:0000313" key="14">
    <source>
        <dbReference type="EMBL" id="KYO41609.1"/>
    </source>
</evidence>
<feature type="domain" description="Pyrin" evidence="13">
    <location>
        <begin position="37"/>
        <end position="78"/>
    </location>
</feature>
<keyword evidence="6" id="KW-0677">Repeat</keyword>
<evidence type="ECO:0000256" key="3">
    <source>
        <dbReference type="ARBA" id="ARBA00004394"/>
    </source>
</evidence>
<dbReference type="GO" id="GO:0005815">
    <property type="term" value="C:microtubule organizing center"/>
    <property type="evidence" value="ECO:0007669"/>
    <property type="project" value="UniProtKB-SubCell"/>
</dbReference>
<keyword evidence="5" id="KW-1017">Isopeptide bond</keyword>
<accession>A0A151NYD7</accession>
<comment type="catalytic activity">
    <reaction evidence="12">
        <text>ATP + H2O = ADP + phosphate + H(+)</text>
        <dbReference type="Rhea" id="RHEA:13065"/>
        <dbReference type="ChEBI" id="CHEBI:15377"/>
        <dbReference type="ChEBI" id="CHEBI:15378"/>
        <dbReference type="ChEBI" id="CHEBI:30616"/>
        <dbReference type="ChEBI" id="CHEBI:43474"/>
        <dbReference type="ChEBI" id="CHEBI:456216"/>
    </reaction>
    <physiologicalReaction direction="left-to-right" evidence="12">
        <dbReference type="Rhea" id="RHEA:13066"/>
    </physiologicalReaction>
</comment>
<dbReference type="SMART" id="SM00368">
    <property type="entry name" value="LRR_RI"/>
    <property type="match status" value="8"/>
</dbReference>
<dbReference type="GO" id="GO:0000139">
    <property type="term" value="C:Golgi membrane"/>
    <property type="evidence" value="ECO:0007669"/>
    <property type="project" value="UniProtKB-SubCell"/>
</dbReference>
<dbReference type="InterPro" id="IPR050637">
    <property type="entry name" value="NLRP_innate_immun_reg"/>
</dbReference>
<evidence type="ECO:0000256" key="7">
    <source>
        <dbReference type="ARBA" id="ARBA00023128"/>
    </source>
</evidence>
<dbReference type="Proteomes" id="UP000050525">
    <property type="component" value="Unassembled WGS sequence"/>
</dbReference>
<dbReference type="AlphaFoldDB" id="A0A151NYD7"/>
<comment type="function">
    <text evidence="11">Independently of inflammasome activation, regulates the differentiation of T helper 2 (Th2) cells and has a role in Th2 cell-dependent asthma and tumor growth. During Th2 differentiation, required for optimal IRF4 binding to IL4 promoter and for IRF4-dependent IL4 transcription. Binds to the consensus DNA sequence 5'-GRRGGNRGAG-3'. May also participate in the transcription of IL5, IL13, GATA3, CCR3, CCR4 and MAF.</text>
</comment>
<dbReference type="GO" id="GO:0005739">
    <property type="term" value="C:mitochondrion"/>
    <property type="evidence" value="ECO:0007669"/>
    <property type="project" value="UniProtKB-SubCell"/>
</dbReference>
<dbReference type="Gene3D" id="1.10.533.10">
    <property type="entry name" value="Death Domain, Fas"/>
    <property type="match status" value="1"/>
</dbReference>
<reference evidence="14 15" key="1">
    <citation type="journal article" date="2012" name="Genome Biol.">
        <title>Sequencing three crocodilian genomes to illuminate the evolution of archosaurs and amniotes.</title>
        <authorList>
            <person name="St John J.A."/>
            <person name="Braun E.L."/>
            <person name="Isberg S.R."/>
            <person name="Miles L.G."/>
            <person name="Chong A.Y."/>
            <person name="Gongora J."/>
            <person name="Dalzell P."/>
            <person name="Moran C."/>
            <person name="Bed'hom B."/>
            <person name="Abzhanov A."/>
            <person name="Burgess S.C."/>
            <person name="Cooksey A.M."/>
            <person name="Castoe T.A."/>
            <person name="Crawford N.G."/>
            <person name="Densmore L.D."/>
            <person name="Drew J.C."/>
            <person name="Edwards S.V."/>
            <person name="Faircloth B.C."/>
            <person name="Fujita M.K."/>
            <person name="Greenwold M.J."/>
            <person name="Hoffmann F.G."/>
            <person name="Howard J.M."/>
            <person name="Iguchi T."/>
            <person name="Janes D.E."/>
            <person name="Khan S.Y."/>
            <person name="Kohno S."/>
            <person name="de Koning A.J."/>
            <person name="Lance S.L."/>
            <person name="McCarthy F.M."/>
            <person name="McCormack J.E."/>
            <person name="Merchant M.E."/>
            <person name="Peterson D.G."/>
            <person name="Pollock D.D."/>
            <person name="Pourmand N."/>
            <person name="Raney B.J."/>
            <person name="Roessler K.A."/>
            <person name="Sanford J.R."/>
            <person name="Sawyer R.H."/>
            <person name="Schmidt C.J."/>
            <person name="Triplett E.W."/>
            <person name="Tuberville T.D."/>
            <person name="Venegas-Anaya M."/>
            <person name="Howard J.T."/>
            <person name="Jarvis E.D."/>
            <person name="Guillette L.J.Jr."/>
            <person name="Glenn T.C."/>
            <person name="Green R.E."/>
            <person name="Ray D.A."/>
        </authorList>
    </citation>
    <scope>NUCLEOTIDE SEQUENCE [LARGE SCALE GENOMIC DNA]</scope>
    <source>
        <strain evidence="14">KSC_2009_1</strain>
    </source>
</reference>
<evidence type="ECO:0000256" key="2">
    <source>
        <dbReference type="ARBA" id="ARBA00004267"/>
    </source>
</evidence>
<name>A0A151NYD7_ALLMI</name>
<evidence type="ECO:0000256" key="9">
    <source>
        <dbReference type="ARBA" id="ARBA00023212"/>
    </source>
</evidence>
<dbReference type="PANTHER" id="PTHR45690:SF19">
    <property type="entry name" value="NACHT, LRR AND PYD DOMAINS-CONTAINING PROTEIN 3"/>
    <property type="match status" value="1"/>
</dbReference>
<keyword evidence="8" id="KW-0010">Activator</keyword>
<evidence type="ECO:0000256" key="5">
    <source>
        <dbReference type="ARBA" id="ARBA00022499"/>
    </source>
</evidence>
<evidence type="ECO:0000256" key="1">
    <source>
        <dbReference type="ARBA" id="ARBA00004173"/>
    </source>
</evidence>
<evidence type="ECO:0000256" key="8">
    <source>
        <dbReference type="ARBA" id="ARBA00023159"/>
    </source>
</evidence>
<dbReference type="PANTHER" id="PTHR45690">
    <property type="entry name" value="NACHT, LRR AND PYD DOMAINS-CONTAINING PROTEIN 12"/>
    <property type="match status" value="1"/>
</dbReference>
<keyword evidence="15" id="KW-1185">Reference proteome</keyword>
<evidence type="ECO:0000256" key="12">
    <source>
        <dbReference type="ARBA" id="ARBA00048778"/>
    </source>
</evidence>
<comment type="caution">
    <text evidence="14">The sequence shown here is derived from an EMBL/GenBank/DDBJ whole genome shotgun (WGS) entry which is preliminary data.</text>
</comment>
<proteinExistence type="predicted"/>
<dbReference type="InterPro" id="IPR004020">
    <property type="entry name" value="DAPIN"/>
</dbReference>
<dbReference type="InterPro" id="IPR011029">
    <property type="entry name" value="DEATH-like_dom_sf"/>
</dbReference>
<keyword evidence="4" id="KW-0963">Cytoplasm</keyword>
<evidence type="ECO:0000313" key="15">
    <source>
        <dbReference type="Proteomes" id="UP000050525"/>
    </source>
</evidence>
<keyword evidence="9" id="KW-0206">Cytoskeleton</keyword>
<comment type="subcellular location">
    <subcellularLocation>
        <location evidence="2">Cytoplasm</location>
        <location evidence="2">Cytoskeleton</location>
        <location evidence="2">Microtubule organizing center</location>
    </subcellularLocation>
    <subcellularLocation>
        <location evidence="3">Golgi apparatus membrane</location>
    </subcellularLocation>
    <subcellularLocation>
        <location evidence="1">Mitochondrion</location>
    </subcellularLocation>
</comment>
<evidence type="ECO:0000256" key="6">
    <source>
        <dbReference type="ARBA" id="ARBA00022737"/>
    </source>
</evidence>
<evidence type="ECO:0000256" key="4">
    <source>
        <dbReference type="ARBA" id="ARBA00022490"/>
    </source>
</evidence>
<protein>
    <recommendedName>
        <fullName evidence="10">NACHT, LRR and PYD domains-containing protein 3</fullName>
    </recommendedName>
</protein>
<dbReference type="InterPro" id="IPR001611">
    <property type="entry name" value="Leu-rich_rpt"/>
</dbReference>
<gene>
    <name evidence="14" type="ORF">Y1Q_0006366</name>
</gene>
<organism evidence="14 15">
    <name type="scientific">Alligator mississippiensis</name>
    <name type="common">American alligator</name>
    <dbReference type="NCBI Taxonomy" id="8496"/>
    <lineage>
        <taxon>Eukaryota</taxon>
        <taxon>Metazoa</taxon>
        <taxon>Chordata</taxon>
        <taxon>Craniata</taxon>
        <taxon>Vertebrata</taxon>
        <taxon>Euteleostomi</taxon>
        <taxon>Archelosauria</taxon>
        <taxon>Archosauria</taxon>
        <taxon>Crocodylia</taxon>
        <taxon>Alligatoridae</taxon>
        <taxon>Alligatorinae</taxon>
        <taxon>Alligator</taxon>
    </lineage>
</organism>
<keyword evidence="7" id="KW-0496">Mitochondrion</keyword>
<dbReference type="Gene3D" id="3.80.10.10">
    <property type="entry name" value="Ribonuclease Inhibitor"/>
    <property type="match status" value="2"/>
</dbReference>
<evidence type="ECO:0000259" key="13">
    <source>
        <dbReference type="PROSITE" id="PS50824"/>
    </source>
</evidence>
<evidence type="ECO:0000256" key="10">
    <source>
        <dbReference type="ARBA" id="ARBA00040040"/>
    </source>
</evidence>
<evidence type="ECO:0000256" key="11">
    <source>
        <dbReference type="ARBA" id="ARBA00045987"/>
    </source>
</evidence>
<dbReference type="Pfam" id="PF13516">
    <property type="entry name" value="LRR_6"/>
    <property type="match status" value="2"/>
</dbReference>